<comment type="caution">
    <text evidence="1">The sequence shown here is derived from an EMBL/GenBank/DDBJ whole genome shotgun (WGS) entry which is preliminary data.</text>
</comment>
<dbReference type="Proteomes" id="UP001066276">
    <property type="component" value="Chromosome 4_1"/>
</dbReference>
<evidence type="ECO:0000313" key="1">
    <source>
        <dbReference type="EMBL" id="KAJ1171062.1"/>
    </source>
</evidence>
<sequence>MRSFLNPLHLPHFTVDQRLDLEEPLTLSELQESIRALATGKSTGPDGLPTEFSKTYAHLFPSLLLKVYKEALTVSEPSLLQCKALLISLPKPGHDQALPGSYMPLAMLNMGYNVLAKAHDTRVAPLVP</sequence>
<keyword evidence="2" id="KW-1185">Reference proteome</keyword>
<evidence type="ECO:0008006" key="3">
    <source>
        <dbReference type="Google" id="ProtNLM"/>
    </source>
</evidence>
<gene>
    <name evidence="1" type="ORF">NDU88_002933</name>
</gene>
<evidence type="ECO:0000313" key="2">
    <source>
        <dbReference type="Proteomes" id="UP001066276"/>
    </source>
</evidence>
<dbReference type="AlphaFoldDB" id="A0AAV7T522"/>
<dbReference type="EMBL" id="JANPWB010000007">
    <property type="protein sequence ID" value="KAJ1171062.1"/>
    <property type="molecule type" value="Genomic_DNA"/>
</dbReference>
<accession>A0AAV7T522</accession>
<protein>
    <recommendedName>
        <fullName evidence="3">Reverse transcriptase</fullName>
    </recommendedName>
</protein>
<organism evidence="1 2">
    <name type="scientific">Pleurodeles waltl</name>
    <name type="common">Iberian ribbed newt</name>
    <dbReference type="NCBI Taxonomy" id="8319"/>
    <lineage>
        <taxon>Eukaryota</taxon>
        <taxon>Metazoa</taxon>
        <taxon>Chordata</taxon>
        <taxon>Craniata</taxon>
        <taxon>Vertebrata</taxon>
        <taxon>Euteleostomi</taxon>
        <taxon>Amphibia</taxon>
        <taxon>Batrachia</taxon>
        <taxon>Caudata</taxon>
        <taxon>Salamandroidea</taxon>
        <taxon>Salamandridae</taxon>
        <taxon>Pleurodelinae</taxon>
        <taxon>Pleurodeles</taxon>
    </lineage>
</organism>
<dbReference type="PANTHER" id="PTHR19446">
    <property type="entry name" value="REVERSE TRANSCRIPTASES"/>
    <property type="match status" value="1"/>
</dbReference>
<proteinExistence type="predicted"/>
<reference evidence="1" key="1">
    <citation type="journal article" date="2022" name="bioRxiv">
        <title>Sequencing and chromosome-scale assembly of the giantPleurodeles waltlgenome.</title>
        <authorList>
            <person name="Brown T."/>
            <person name="Elewa A."/>
            <person name="Iarovenko S."/>
            <person name="Subramanian E."/>
            <person name="Araus A.J."/>
            <person name="Petzold A."/>
            <person name="Susuki M."/>
            <person name="Suzuki K.-i.T."/>
            <person name="Hayashi T."/>
            <person name="Toyoda A."/>
            <person name="Oliveira C."/>
            <person name="Osipova E."/>
            <person name="Leigh N.D."/>
            <person name="Simon A."/>
            <person name="Yun M.H."/>
        </authorList>
    </citation>
    <scope>NUCLEOTIDE SEQUENCE</scope>
    <source>
        <strain evidence="1">20211129_DDA</strain>
        <tissue evidence="1">Liver</tissue>
    </source>
</reference>
<name>A0AAV7T522_PLEWA</name>